<evidence type="ECO:0000313" key="1">
    <source>
        <dbReference type="EMBL" id="KAK2160469.1"/>
    </source>
</evidence>
<dbReference type="AlphaFoldDB" id="A0AAD9JWS9"/>
<comment type="caution">
    <text evidence="1">The sequence shown here is derived from an EMBL/GenBank/DDBJ whole genome shotgun (WGS) entry which is preliminary data.</text>
</comment>
<keyword evidence="2" id="KW-1185">Reference proteome</keyword>
<dbReference type="PANTHER" id="PTHR47510:SF3">
    <property type="entry name" value="ENDO_EXONUCLEASE_PHOSPHATASE DOMAIN-CONTAINING PROTEIN"/>
    <property type="match status" value="1"/>
</dbReference>
<organism evidence="1 2">
    <name type="scientific">Ridgeia piscesae</name>
    <name type="common">Tubeworm</name>
    <dbReference type="NCBI Taxonomy" id="27915"/>
    <lineage>
        <taxon>Eukaryota</taxon>
        <taxon>Metazoa</taxon>
        <taxon>Spiralia</taxon>
        <taxon>Lophotrochozoa</taxon>
        <taxon>Annelida</taxon>
        <taxon>Polychaeta</taxon>
        <taxon>Sedentaria</taxon>
        <taxon>Canalipalpata</taxon>
        <taxon>Sabellida</taxon>
        <taxon>Siboglinidae</taxon>
        <taxon>Ridgeia</taxon>
    </lineage>
</organism>
<evidence type="ECO:0008006" key="3">
    <source>
        <dbReference type="Google" id="ProtNLM"/>
    </source>
</evidence>
<name>A0AAD9JWS9_RIDPI</name>
<dbReference type="EMBL" id="JAODUO010001645">
    <property type="protein sequence ID" value="KAK2160469.1"/>
    <property type="molecule type" value="Genomic_DNA"/>
</dbReference>
<dbReference type="Proteomes" id="UP001209878">
    <property type="component" value="Unassembled WGS sequence"/>
</dbReference>
<proteinExistence type="predicted"/>
<protein>
    <recommendedName>
        <fullName evidence="3">Reverse transcriptase domain-containing protein</fullName>
    </recommendedName>
</protein>
<sequence length="180" mass="20295">MIQENLTLKVDPNYVPEDNPDAVDDKLSVLVSATEDEVRRLITKSPSTSCSLDPVQTWPLKEYFTCLLPTITNIVNLSMSTGIVPTTMKSALVTPLLKTPSLDKDFMNSFHPISNLSFIYFKLTERFVLRRLIDHISSGNLHEQFQSAYKPNHSTETALTRIQIDILTVLDNKRRCAGPT</sequence>
<accession>A0AAD9JWS9</accession>
<dbReference type="PANTHER" id="PTHR47510">
    <property type="entry name" value="REVERSE TRANSCRIPTASE DOMAIN-CONTAINING PROTEIN"/>
    <property type="match status" value="1"/>
</dbReference>
<evidence type="ECO:0000313" key="2">
    <source>
        <dbReference type="Proteomes" id="UP001209878"/>
    </source>
</evidence>
<reference evidence="1" key="1">
    <citation type="journal article" date="2023" name="Mol. Biol. Evol.">
        <title>Third-Generation Sequencing Reveals the Adaptive Role of the Epigenome in Three Deep-Sea Polychaetes.</title>
        <authorList>
            <person name="Perez M."/>
            <person name="Aroh O."/>
            <person name="Sun Y."/>
            <person name="Lan Y."/>
            <person name="Juniper S.K."/>
            <person name="Young C.R."/>
            <person name="Angers B."/>
            <person name="Qian P.Y."/>
        </authorList>
    </citation>
    <scope>NUCLEOTIDE SEQUENCE</scope>
    <source>
        <strain evidence="1">R07B-5</strain>
    </source>
</reference>
<gene>
    <name evidence="1" type="ORF">NP493_1646g00002</name>
</gene>